<evidence type="ECO:0000256" key="1">
    <source>
        <dbReference type="SAM" id="SignalP"/>
    </source>
</evidence>
<keyword evidence="1" id="KW-0732">Signal</keyword>
<accession>A0ABY9K1A9</accession>
<evidence type="ECO:0000313" key="2">
    <source>
        <dbReference type="EMBL" id="WLS01749.1"/>
    </source>
</evidence>
<organism evidence="2 3">
    <name type="scientific">Shinella oryzae</name>
    <dbReference type="NCBI Taxonomy" id="2871820"/>
    <lineage>
        <taxon>Bacteria</taxon>
        <taxon>Pseudomonadati</taxon>
        <taxon>Pseudomonadota</taxon>
        <taxon>Alphaproteobacteria</taxon>
        <taxon>Hyphomicrobiales</taxon>
        <taxon>Rhizobiaceae</taxon>
        <taxon>Shinella</taxon>
    </lineage>
</organism>
<name>A0ABY9K1A9_9HYPH</name>
<proteinExistence type="predicted"/>
<keyword evidence="3" id="KW-1185">Reference proteome</keyword>
<sequence>MKTVLIATVYLTAAISAYAGDCNSGSGEILKLTEWSASARNERATDVSFTLENVSKRAVQMVNGTVWFEDALGQGIGGISITPDVVVAPGETIDQKSFMAGFDRLTKARKQDIQAFSCVDAVLYEDGTKEEFK</sequence>
<evidence type="ECO:0000313" key="3">
    <source>
        <dbReference type="Proteomes" id="UP001225788"/>
    </source>
</evidence>
<dbReference type="RefSeq" id="WP_306156853.1">
    <property type="nucleotide sequence ID" value="NZ_CP132314.1"/>
</dbReference>
<dbReference type="EMBL" id="CP132314">
    <property type="protein sequence ID" value="WLS01749.1"/>
    <property type="molecule type" value="Genomic_DNA"/>
</dbReference>
<reference evidence="2 3" key="1">
    <citation type="submission" date="2023-08" db="EMBL/GenBank/DDBJ databases">
        <title>Pathogen: clinical or host-associated sample.</title>
        <authorList>
            <person name="Hergert J."/>
            <person name="Casey R."/>
            <person name="Wagner J."/>
            <person name="Young E.L."/>
            <person name="Oakeson K.F."/>
        </authorList>
    </citation>
    <scope>NUCLEOTIDE SEQUENCE [LARGE SCALE GENOMIC DNA]</scope>
    <source>
        <strain evidence="2 3">UPHL-collab-2</strain>
    </source>
</reference>
<gene>
    <name evidence="2" type="ORF">Q9315_09840</name>
</gene>
<feature type="signal peptide" evidence="1">
    <location>
        <begin position="1"/>
        <end position="19"/>
    </location>
</feature>
<dbReference type="Proteomes" id="UP001225788">
    <property type="component" value="Chromosome"/>
</dbReference>
<protein>
    <submittedName>
        <fullName evidence="2">Uncharacterized protein</fullName>
    </submittedName>
</protein>
<feature type="chain" id="PRO_5045427021" evidence="1">
    <location>
        <begin position="20"/>
        <end position="133"/>
    </location>
</feature>